<dbReference type="Proteomes" id="UP001595420">
    <property type="component" value="Unassembled WGS sequence"/>
</dbReference>
<evidence type="ECO:0000313" key="4">
    <source>
        <dbReference type="EMBL" id="MFC3003809.1"/>
    </source>
</evidence>
<comment type="caution">
    <text evidence="4">The sequence shown here is derived from an EMBL/GenBank/DDBJ whole genome shotgun (WGS) entry which is preliminary data.</text>
</comment>
<gene>
    <name evidence="4" type="ORF">ACFOD3_28200</name>
</gene>
<evidence type="ECO:0000256" key="2">
    <source>
        <dbReference type="SAM" id="SignalP"/>
    </source>
</evidence>
<evidence type="ECO:0000259" key="3">
    <source>
        <dbReference type="Pfam" id="PF03713"/>
    </source>
</evidence>
<keyword evidence="5" id="KW-1185">Reference proteome</keyword>
<keyword evidence="2" id="KW-0732">Signal</keyword>
<dbReference type="Pfam" id="PF03713">
    <property type="entry name" value="DUF305"/>
    <property type="match status" value="1"/>
</dbReference>
<organism evidence="4 5">
    <name type="scientific">Falsiroseomonas tokyonensis</name>
    <dbReference type="NCBI Taxonomy" id="430521"/>
    <lineage>
        <taxon>Bacteria</taxon>
        <taxon>Pseudomonadati</taxon>
        <taxon>Pseudomonadota</taxon>
        <taxon>Alphaproteobacteria</taxon>
        <taxon>Acetobacterales</taxon>
        <taxon>Roseomonadaceae</taxon>
        <taxon>Falsiroseomonas</taxon>
    </lineage>
</organism>
<reference evidence="5" key="1">
    <citation type="journal article" date="2019" name="Int. J. Syst. Evol. Microbiol.">
        <title>The Global Catalogue of Microorganisms (GCM) 10K type strain sequencing project: providing services to taxonomists for standard genome sequencing and annotation.</title>
        <authorList>
            <consortium name="The Broad Institute Genomics Platform"/>
            <consortium name="The Broad Institute Genome Sequencing Center for Infectious Disease"/>
            <person name="Wu L."/>
            <person name="Ma J."/>
        </authorList>
    </citation>
    <scope>NUCLEOTIDE SEQUENCE [LARGE SCALE GENOMIC DNA]</scope>
    <source>
        <strain evidence="5">CGMCC 1.16855</strain>
    </source>
</reference>
<feature type="region of interest" description="Disordered" evidence="1">
    <location>
        <begin position="238"/>
        <end position="300"/>
    </location>
</feature>
<proteinExistence type="predicted"/>
<dbReference type="RefSeq" id="WP_216840250.1">
    <property type="nucleotide sequence ID" value="NZ_JAFNJS010000016.1"/>
</dbReference>
<dbReference type="EMBL" id="JBHRSB010000016">
    <property type="protein sequence ID" value="MFC3003809.1"/>
    <property type="molecule type" value="Genomic_DNA"/>
</dbReference>
<sequence length="300" mass="31316">MILGIFRAKLRLLACTAVVAAGAALVSDPARAAIGEEYEPGGGAPTSTWFALRSEAAQRIDREYVTGMRPHHAGALSMSAEYLRDPGRSSPLLQALSRAIVANQTFEIGVLDEIARNLDAPPVRLFGLTLQPIATDGMAQAERFLKAPIPSRMTHAIGPVSETDVRFAKAMIIHHQGAVEMAQDYLANPGARNGFLGWMNIYVQTDQTQEIALLQRITAAYPGNADLIEVPPSMIHGMEGMQHGSGGHGAHTTATPASPTQGGGNPHAGHAAHGTGAGAAADRSGGTTGAARGGLHQGHH</sequence>
<feature type="compositionally biased region" description="Low complexity" evidence="1">
    <location>
        <begin position="250"/>
        <end position="260"/>
    </location>
</feature>
<dbReference type="PANTHER" id="PTHR36933:SF1">
    <property type="entry name" value="SLL0788 PROTEIN"/>
    <property type="match status" value="1"/>
</dbReference>
<dbReference type="InterPro" id="IPR005183">
    <property type="entry name" value="DUF305_CopM-like"/>
</dbReference>
<accession>A0ABV7C5L7</accession>
<evidence type="ECO:0000256" key="1">
    <source>
        <dbReference type="SAM" id="MobiDB-lite"/>
    </source>
</evidence>
<feature type="compositionally biased region" description="Low complexity" evidence="1">
    <location>
        <begin position="267"/>
        <end position="285"/>
    </location>
</feature>
<feature type="domain" description="DUF305" evidence="3">
    <location>
        <begin position="61"/>
        <end position="217"/>
    </location>
</feature>
<feature type="signal peptide" evidence="2">
    <location>
        <begin position="1"/>
        <end position="32"/>
    </location>
</feature>
<dbReference type="PANTHER" id="PTHR36933">
    <property type="entry name" value="SLL0788 PROTEIN"/>
    <property type="match status" value="1"/>
</dbReference>
<protein>
    <submittedName>
        <fullName evidence="4">DUF305 domain-containing protein</fullName>
    </submittedName>
</protein>
<feature type="compositionally biased region" description="Gly residues" evidence="1">
    <location>
        <begin position="286"/>
        <end position="300"/>
    </location>
</feature>
<name>A0ABV7C5L7_9PROT</name>
<evidence type="ECO:0000313" key="5">
    <source>
        <dbReference type="Proteomes" id="UP001595420"/>
    </source>
</evidence>
<feature type="chain" id="PRO_5046437727" evidence="2">
    <location>
        <begin position="33"/>
        <end position="300"/>
    </location>
</feature>